<keyword evidence="3" id="KW-0479">Metal-binding</keyword>
<dbReference type="PANTHER" id="PTHR13204">
    <property type="entry name" value="PTD012 PROTEIN"/>
    <property type="match status" value="1"/>
</dbReference>
<sequence length="319" mass="35257">MDTLKFSDLKFEEKELHVPSLQEVKEVLSGKLHNNFSHVSVDVVECPDLTQKPFSLAAPGLSGNPNILELGGAPYLLPLVQREKIYDIKNIVKSLNFSPALVIGAGAGPWPYAGVCCEGIFNMHFASDGTVKNNTHIATVNMENGSCVLGTVPNDETRCALLGNLFLSEGKEGSVLRVHCQTRQGPKDFIASIRTALAEHYGDKIVGLGGTFLLKSGRARQHVMTDFSETPIYTEEQLNAWLRFFDMEAPLIAVGTLVTDVTDLDLRVQHFHSFSDHGLGGHYHIDTTPETVEYLGYFNIGKKVMRLDRPEQTHMFGRD</sequence>
<organism evidence="8">
    <name type="scientific">Xenopsylla cheopis</name>
    <name type="common">Oriental rat flea</name>
    <name type="synonym">Pulex cheopis</name>
    <dbReference type="NCBI Taxonomy" id="163159"/>
    <lineage>
        <taxon>Eukaryota</taxon>
        <taxon>Metazoa</taxon>
        <taxon>Ecdysozoa</taxon>
        <taxon>Arthropoda</taxon>
        <taxon>Hexapoda</taxon>
        <taxon>Insecta</taxon>
        <taxon>Pterygota</taxon>
        <taxon>Neoptera</taxon>
        <taxon>Endopterygota</taxon>
        <taxon>Siphonaptera</taxon>
        <taxon>Pulicidae</taxon>
        <taxon>Xenopsyllinae</taxon>
        <taxon>Xenopsylla</taxon>
    </lineage>
</organism>
<accession>A0A6M2DPK7</accession>
<protein>
    <submittedName>
        <fullName evidence="8">Putative ester hydrolase</fullName>
    </submittedName>
</protein>
<evidence type="ECO:0000256" key="6">
    <source>
        <dbReference type="ARBA" id="ARBA00023242"/>
    </source>
</evidence>
<evidence type="ECO:0000256" key="2">
    <source>
        <dbReference type="ARBA" id="ARBA00011245"/>
    </source>
</evidence>
<evidence type="ECO:0000259" key="7">
    <source>
        <dbReference type="SMART" id="SM01168"/>
    </source>
</evidence>
<dbReference type="GO" id="GO:0008270">
    <property type="term" value="F:zinc ion binding"/>
    <property type="evidence" value="ECO:0007669"/>
    <property type="project" value="TreeGrafter"/>
</dbReference>
<keyword evidence="6" id="KW-0539">Nucleus</keyword>
<dbReference type="SMART" id="SM01168">
    <property type="entry name" value="DUF1907"/>
    <property type="match status" value="1"/>
</dbReference>
<dbReference type="SUPFAM" id="SSF117856">
    <property type="entry name" value="AF0104/ALDC/Ptd012-like"/>
    <property type="match status" value="1"/>
</dbReference>
<name>A0A6M2DPK7_XENCH</name>
<evidence type="ECO:0000256" key="3">
    <source>
        <dbReference type="ARBA" id="ARBA00022723"/>
    </source>
</evidence>
<dbReference type="EMBL" id="GIIL01003355">
    <property type="protein sequence ID" value="NOV47081.1"/>
    <property type="molecule type" value="Transcribed_RNA"/>
</dbReference>
<evidence type="ECO:0000256" key="5">
    <source>
        <dbReference type="ARBA" id="ARBA00022833"/>
    </source>
</evidence>
<dbReference type="InterPro" id="IPR015021">
    <property type="entry name" value="C11orf54_DUF1907"/>
</dbReference>
<dbReference type="Pfam" id="PF08925">
    <property type="entry name" value="DUF1907"/>
    <property type="match status" value="1"/>
</dbReference>
<evidence type="ECO:0000313" key="8">
    <source>
        <dbReference type="EMBL" id="NOV47081.1"/>
    </source>
</evidence>
<keyword evidence="4 8" id="KW-0378">Hydrolase</keyword>
<comment type="subunit">
    <text evidence="2">Monomer.</text>
</comment>
<feature type="domain" description="DUF1907" evidence="7">
    <location>
        <begin position="27"/>
        <end position="307"/>
    </location>
</feature>
<proteinExistence type="predicted"/>
<dbReference type="CDD" id="cd17298">
    <property type="entry name" value="DUF1907"/>
    <property type="match status" value="1"/>
</dbReference>
<comment type="subcellular location">
    <subcellularLocation>
        <location evidence="1">Nucleus</location>
    </subcellularLocation>
</comment>
<dbReference type="GO" id="GO:0016788">
    <property type="term" value="F:hydrolase activity, acting on ester bonds"/>
    <property type="evidence" value="ECO:0007669"/>
    <property type="project" value="TreeGrafter"/>
</dbReference>
<evidence type="ECO:0000256" key="4">
    <source>
        <dbReference type="ARBA" id="ARBA00022801"/>
    </source>
</evidence>
<reference evidence="8" key="1">
    <citation type="submission" date="2020-03" db="EMBL/GenBank/DDBJ databases">
        <title>Transcriptomic Profiling of the Digestive Tract of the Rat Flea, Xenopsylla cheopis, Following Blood Feeding and Infection with Yersinia pestis.</title>
        <authorList>
            <person name="Bland D.M."/>
            <person name="Martens C.A."/>
            <person name="Virtaneva K."/>
            <person name="Kanakabandi K."/>
            <person name="Long D."/>
            <person name="Rosenke R."/>
            <person name="Saturday G.A."/>
            <person name="Hoyt F.H."/>
            <person name="Bruno D.P."/>
            <person name="Ribeiro J.M.C."/>
            <person name="Hinnebusch J."/>
        </authorList>
    </citation>
    <scope>NUCLEOTIDE SEQUENCE</scope>
</reference>
<dbReference type="GO" id="GO:0005634">
    <property type="term" value="C:nucleus"/>
    <property type="evidence" value="ECO:0007669"/>
    <property type="project" value="UniProtKB-SubCell"/>
</dbReference>
<evidence type="ECO:0000256" key="1">
    <source>
        <dbReference type="ARBA" id="ARBA00004123"/>
    </source>
</evidence>
<dbReference type="AlphaFoldDB" id="A0A6M2DPK7"/>
<keyword evidence="5" id="KW-0862">Zinc</keyword>
<dbReference type="PANTHER" id="PTHR13204:SF1">
    <property type="entry name" value="ESTER HYDROLASE C11ORF54"/>
    <property type="match status" value="1"/>
</dbReference>